<dbReference type="SMART" id="SM00184">
    <property type="entry name" value="RING"/>
    <property type="match status" value="1"/>
</dbReference>
<evidence type="ECO:0000256" key="1">
    <source>
        <dbReference type="ARBA" id="ARBA00022723"/>
    </source>
</evidence>
<dbReference type="KEGG" id="xla:443658"/>
<evidence type="ECO:0000256" key="2">
    <source>
        <dbReference type="ARBA" id="ARBA00022771"/>
    </source>
</evidence>
<evidence type="ECO:0000256" key="5">
    <source>
        <dbReference type="SAM" id="Phobius"/>
    </source>
</evidence>
<feature type="transmembrane region" description="Helical" evidence="5">
    <location>
        <begin position="230"/>
        <end position="253"/>
    </location>
</feature>
<name>A0A8J0TWN2_XENLA</name>
<evidence type="ECO:0000313" key="7">
    <source>
        <dbReference type="Proteomes" id="UP000186698"/>
    </source>
</evidence>
<dbReference type="InterPro" id="IPR001841">
    <property type="entry name" value="Znf_RING"/>
</dbReference>
<dbReference type="PROSITE" id="PS00518">
    <property type="entry name" value="ZF_RING_1"/>
    <property type="match status" value="1"/>
</dbReference>
<accession>A0A8J0TWN2</accession>
<evidence type="ECO:0000256" key="3">
    <source>
        <dbReference type="ARBA" id="ARBA00022833"/>
    </source>
</evidence>
<keyword evidence="2 4" id="KW-0863">Zinc-finger</keyword>
<dbReference type="AlphaFoldDB" id="A0A8J0TWN2"/>
<organism evidence="7 8">
    <name type="scientific">Xenopus laevis</name>
    <name type="common">African clawed frog</name>
    <dbReference type="NCBI Taxonomy" id="8355"/>
    <lineage>
        <taxon>Eukaryota</taxon>
        <taxon>Metazoa</taxon>
        <taxon>Chordata</taxon>
        <taxon>Craniata</taxon>
        <taxon>Vertebrata</taxon>
        <taxon>Euteleostomi</taxon>
        <taxon>Amphibia</taxon>
        <taxon>Batrachia</taxon>
        <taxon>Anura</taxon>
        <taxon>Pipoidea</taxon>
        <taxon>Pipidae</taxon>
        <taxon>Xenopodinae</taxon>
        <taxon>Xenopus</taxon>
        <taxon>Xenopus</taxon>
    </lineage>
</organism>
<dbReference type="Pfam" id="PF13445">
    <property type="entry name" value="zf-RING_UBOX"/>
    <property type="match status" value="1"/>
</dbReference>
<reference evidence="8" key="1">
    <citation type="submission" date="2025-08" db="UniProtKB">
        <authorList>
            <consortium name="RefSeq"/>
        </authorList>
    </citation>
    <scope>IDENTIFICATION</scope>
    <source>
        <strain evidence="8">J_2021</strain>
        <tissue evidence="8">Erythrocytes</tissue>
    </source>
</reference>
<keyword evidence="1" id="KW-0479">Metal-binding</keyword>
<dbReference type="PROSITE" id="PS50089">
    <property type="entry name" value="ZF_RING_2"/>
    <property type="match status" value="1"/>
</dbReference>
<protein>
    <submittedName>
        <fullName evidence="8">RING finger protein 222 isoform X1</fullName>
    </submittedName>
</protein>
<evidence type="ECO:0000313" key="9">
    <source>
        <dbReference type="Xenbase" id="XB-GENE-6251998"/>
    </source>
</evidence>
<dbReference type="GeneID" id="443658"/>
<dbReference type="SUPFAM" id="SSF57850">
    <property type="entry name" value="RING/U-box"/>
    <property type="match status" value="1"/>
</dbReference>
<dbReference type="Xenbase" id="XB-GENE-6251998">
    <property type="gene designation" value="rnf222.L"/>
</dbReference>
<sequence>MHVEQGRSIWDNHKYLCTRFGAFWCRDLTETAQLCRTKDTKGQATAMSNEEGSKETPPPPPNECPVCYEQLQSPSSQRKLTCGHSFCHDCLVKYLLTAKQEGSVKKNIICPLCRYVTFLNKGGLILPPKSGELHQILEVPISPSCQRHCEGARNPNTVVIPITETEERTEEPEFPACTCQTAISPEGLSTSFGSQVFIISDQGQPLESEEVNPAQSIILNTRDNVCRSPVLIVILLLILVVAIMAAVLPWILLSKKV</sequence>
<keyword evidence="5" id="KW-1133">Transmembrane helix</keyword>
<dbReference type="AGR" id="Xenbase:XB-GENE-6251998"/>
<dbReference type="CDD" id="cd16564">
    <property type="entry name" value="RING-HC_RNF222"/>
    <property type="match status" value="1"/>
</dbReference>
<dbReference type="PANTHER" id="PTHR47095">
    <property type="entry name" value="RING FINGER PROTEIN 222"/>
    <property type="match status" value="1"/>
</dbReference>
<proteinExistence type="predicted"/>
<dbReference type="InterPro" id="IPR042973">
    <property type="entry name" value="RNF222"/>
</dbReference>
<feature type="domain" description="RING-type" evidence="6">
    <location>
        <begin position="64"/>
        <end position="114"/>
    </location>
</feature>
<dbReference type="InterPro" id="IPR027370">
    <property type="entry name" value="Znf-RING_euk"/>
</dbReference>
<evidence type="ECO:0000259" key="6">
    <source>
        <dbReference type="PROSITE" id="PS50089"/>
    </source>
</evidence>
<dbReference type="GO" id="GO:0008270">
    <property type="term" value="F:zinc ion binding"/>
    <property type="evidence" value="ECO:0007669"/>
    <property type="project" value="UniProtKB-KW"/>
</dbReference>
<keyword evidence="3" id="KW-0862">Zinc</keyword>
<keyword evidence="5" id="KW-0812">Transmembrane</keyword>
<keyword evidence="5" id="KW-0472">Membrane</keyword>
<dbReference type="OrthoDB" id="6270329at2759"/>
<dbReference type="Gene3D" id="3.30.40.10">
    <property type="entry name" value="Zinc/RING finger domain, C3HC4 (zinc finger)"/>
    <property type="match status" value="1"/>
</dbReference>
<dbReference type="RefSeq" id="XP_018090974.1">
    <property type="nucleotide sequence ID" value="XM_018235485.2"/>
</dbReference>
<dbReference type="CTD" id="443658"/>
<dbReference type="InterPro" id="IPR013083">
    <property type="entry name" value="Znf_RING/FYVE/PHD"/>
</dbReference>
<gene>
    <name evidence="8 9" type="primary">rnf222.L</name>
</gene>
<evidence type="ECO:0000256" key="4">
    <source>
        <dbReference type="PROSITE-ProRule" id="PRU00175"/>
    </source>
</evidence>
<evidence type="ECO:0000313" key="8">
    <source>
        <dbReference type="RefSeq" id="XP_018090974.1"/>
    </source>
</evidence>
<keyword evidence="7" id="KW-1185">Reference proteome</keyword>
<dbReference type="PANTHER" id="PTHR47095:SF1">
    <property type="entry name" value="RING FINGER PROTEIN 222"/>
    <property type="match status" value="1"/>
</dbReference>
<dbReference type="Proteomes" id="UP000186698">
    <property type="component" value="Chromosome 9_10L"/>
</dbReference>
<dbReference type="InterPro" id="IPR017907">
    <property type="entry name" value="Znf_RING_CS"/>
</dbReference>